<dbReference type="Pfam" id="PF19268">
    <property type="entry name" value="CIS_TMP"/>
    <property type="match status" value="1"/>
</dbReference>
<dbReference type="RefSeq" id="WP_157525439.1">
    <property type="nucleotide sequence ID" value="NZ_CP066775.1"/>
</dbReference>
<reference evidence="1 2" key="1">
    <citation type="submission" date="2020-12" db="EMBL/GenBank/DDBJ databases">
        <title>HMF7856_wgs.fasta genome submission.</title>
        <authorList>
            <person name="Kang H."/>
            <person name="Kim H."/>
            <person name="Joh K."/>
        </authorList>
    </citation>
    <scope>NUCLEOTIDE SEQUENCE [LARGE SCALE GENOMIC DNA]</scope>
    <source>
        <strain evidence="1 2">HMF7856</strain>
    </source>
</reference>
<keyword evidence="2" id="KW-1185">Reference proteome</keyword>
<name>A0A6I4HZT8_9SPHI</name>
<dbReference type="EMBL" id="CP066775">
    <property type="protein sequence ID" value="QQL48736.1"/>
    <property type="molecule type" value="Genomic_DNA"/>
</dbReference>
<dbReference type="KEGG" id="mgik:GO620_011155"/>
<organism evidence="1 2">
    <name type="scientific">Mucilaginibacter ginkgonis</name>
    <dbReference type="NCBI Taxonomy" id="2682091"/>
    <lineage>
        <taxon>Bacteria</taxon>
        <taxon>Pseudomonadati</taxon>
        <taxon>Bacteroidota</taxon>
        <taxon>Sphingobacteriia</taxon>
        <taxon>Sphingobacteriales</taxon>
        <taxon>Sphingobacteriaceae</taxon>
        <taxon>Mucilaginibacter</taxon>
    </lineage>
</organism>
<evidence type="ECO:0000313" key="2">
    <source>
        <dbReference type="Proteomes" id="UP000429232"/>
    </source>
</evidence>
<sequence length="173" mass="19085">MVDELTMTSTVKKYGVNNAGIVLLNPFLPNAFKRLNFTDPDSGGLIKPHDAAAFLQNCVGADDESGAGLINLLCGLDLAHRQVKPAPNLDIQRLADELLQAVIANWIQLRNSSPTALKESFLQRPGHLSYTGHSWQLEVSNHSYDVVLQTCPWTFEEIKLPWMSTALSVSWAI</sequence>
<protein>
    <submittedName>
        <fullName evidence="1">Uncharacterized protein</fullName>
    </submittedName>
</protein>
<evidence type="ECO:0000313" key="1">
    <source>
        <dbReference type="EMBL" id="QQL48736.1"/>
    </source>
</evidence>
<accession>A0A6I4HZT8</accession>
<dbReference type="Proteomes" id="UP000429232">
    <property type="component" value="Chromosome"/>
</dbReference>
<dbReference type="AlphaFoldDB" id="A0A6I4HZT8"/>
<dbReference type="InterPro" id="IPR045538">
    <property type="entry name" value="CIS_TMP"/>
</dbReference>
<gene>
    <name evidence="1" type="ORF">GO620_011155</name>
</gene>
<proteinExistence type="predicted"/>